<protein>
    <recommendedName>
        <fullName evidence="3">Peptidylprolyl isomerase</fullName>
    </recommendedName>
</protein>
<evidence type="ECO:0008006" key="3">
    <source>
        <dbReference type="Google" id="ProtNLM"/>
    </source>
</evidence>
<evidence type="ECO:0000313" key="2">
    <source>
        <dbReference type="Proteomes" id="UP001273531"/>
    </source>
</evidence>
<dbReference type="RefSeq" id="WP_317228287.1">
    <property type="nucleotide sequence ID" value="NZ_JAWJEJ010000002.1"/>
</dbReference>
<accession>A0ABU3YCR2</accession>
<organism evidence="1 2">
    <name type="scientific">Sphingomonas agrestis</name>
    <dbReference type="NCBI Taxonomy" id="3080540"/>
    <lineage>
        <taxon>Bacteria</taxon>
        <taxon>Pseudomonadati</taxon>
        <taxon>Pseudomonadota</taxon>
        <taxon>Alphaproteobacteria</taxon>
        <taxon>Sphingomonadales</taxon>
        <taxon>Sphingomonadaceae</taxon>
        <taxon>Sphingomonas</taxon>
    </lineage>
</organism>
<dbReference type="Proteomes" id="UP001273531">
    <property type="component" value="Unassembled WGS sequence"/>
</dbReference>
<proteinExistence type="predicted"/>
<comment type="caution">
    <text evidence="1">The sequence shown here is derived from an EMBL/GenBank/DDBJ whole genome shotgun (WGS) entry which is preliminary data.</text>
</comment>
<gene>
    <name evidence="1" type="ORF">RZN05_19195</name>
</gene>
<reference evidence="1 2" key="1">
    <citation type="submission" date="2023-10" db="EMBL/GenBank/DDBJ databases">
        <title>Sphingomonas sp. HF-S4 16S ribosomal RNA gene Genome sequencing and assembly.</title>
        <authorList>
            <person name="Lee H."/>
        </authorList>
    </citation>
    <scope>NUCLEOTIDE SEQUENCE [LARGE SCALE GENOMIC DNA]</scope>
    <source>
        <strain evidence="1 2">HF-S4</strain>
    </source>
</reference>
<sequence>MALGDLVPVADSPGYFTVELEEGQASEALPRAEAEARSEELKDVAFRTAQQQAAWQAIQRGRGL</sequence>
<name>A0ABU3YCR2_9SPHN</name>
<keyword evidence="2" id="KW-1185">Reference proteome</keyword>
<evidence type="ECO:0000313" key="1">
    <source>
        <dbReference type="EMBL" id="MDV3459131.1"/>
    </source>
</evidence>
<dbReference type="EMBL" id="JAWJEJ010000002">
    <property type="protein sequence ID" value="MDV3459131.1"/>
    <property type="molecule type" value="Genomic_DNA"/>
</dbReference>